<accession>A0A8H6XV62</accession>
<gene>
    <name evidence="1" type="ORF">MVEN_01394400</name>
</gene>
<evidence type="ECO:0000313" key="2">
    <source>
        <dbReference type="Proteomes" id="UP000620124"/>
    </source>
</evidence>
<keyword evidence="2" id="KW-1185">Reference proteome</keyword>
<proteinExistence type="predicted"/>
<dbReference type="AlphaFoldDB" id="A0A8H6XV62"/>
<comment type="caution">
    <text evidence="1">The sequence shown here is derived from an EMBL/GenBank/DDBJ whole genome shotgun (WGS) entry which is preliminary data.</text>
</comment>
<evidence type="ECO:0000313" key="1">
    <source>
        <dbReference type="EMBL" id="KAF7348753.1"/>
    </source>
</evidence>
<protein>
    <submittedName>
        <fullName evidence="1">Uncharacterized protein</fullName>
    </submittedName>
</protein>
<reference evidence="1" key="1">
    <citation type="submission" date="2020-05" db="EMBL/GenBank/DDBJ databases">
        <title>Mycena genomes resolve the evolution of fungal bioluminescence.</title>
        <authorList>
            <person name="Tsai I.J."/>
        </authorList>
    </citation>
    <scope>NUCLEOTIDE SEQUENCE</scope>
    <source>
        <strain evidence="1">CCC161011</strain>
    </source>
</reference>
<sequence>MTWVSLQYNTSPDQGVKSSICFPTSPLSTYATIGISLQAIGHAILTSTGCSWRMFPSPIACHISQQSNSSPHLRQLPLTRRSETIVFRLGLSSSVNLAEGIKVMVVGCDALDRP</sequence>
<organism evidence="1 2">
    <name type="scientific">Mycena venus</name>
    <dbReference type="NCBI Taxonomy" id="2733690"/>
    <lineage>
        <taxon>Eukaryota</taxon>
        <taxon>Fungi</taxon>
        <taxon>Dikarya</taxon>
        <taxon>Basidiomycota</taxon>
        <taxon>Agaricomycotina</taxon>
        <taxon>Agaricomycetes</taxon>
        <taxon>Agaricomycetidae</taxon>
        <taxon>Agaricales</taxon>
        <taxon>Marasmiineae</taxon>
        <taxon>Mycenaceae</taxon>
        <taxon>Mycena</taxon>
    </lineage>
</organism>
<dbReference type="Proteomes" id="UP000620124">
    <property type="component" value="Unassembled WGS sequence"/>
</dbReference>
<name>A0A8H6XV62_9AGAR</name>
<dbReference type="EMBL" id="JACAZI010000011">
    <property type="protein sequence ID" value="KAF7348753.1"/>
    <property type="molecule type" value="Genomic_DNA"/>
</dbReference>